<keyword evidence="3" id="KW-1185">Reference proteome</keyword>
<dbReference type="KEGG" id="dts:BI380_03100"/>
<evidence type="ECO:0000313" key="2">
    <source>
        <dbReference type="EMBL" id="WFF78765.1"/>
    </source>
</evidence>
<gene>
    <name evidence="1" type="ORF">BI380_03100</name>
    <name evidence="2" type="ORF">PYR84_17665</name>
</gene>
<reference evidence="2" key="2">
    <citation type="submission" date="2023-03" db="EMBL/GenBank/DDBJ databases">
        <title>Synergistic degradation of erythromycin by symbiotic bacteria Ery-6A and Ery-6B and application in simulated water remediation.</title>
        <authorList>
            <person name="Xu S."/>
        </authorList>
    </citation>
    <scope>NUCLEOTIDE SEQUENCE</scope>
    <source>
        <strain evidence="2">Ery-6A</strain>
    </source>
</reference>
<dbReference type="RefSeq" id="WP_046238098.1">
    <property type="nucleotide sequence ID" value="NZ_CBCSDN010000014.1"/>
</dbReference>
<dbReference type="AlphaFoldDB" id="A0AAX3SFH8"/>
<dbReference type="EMBL" id="CP017420">
    <property type="protein sequence ID" value="AOV00416.1"/>
    <property type="molecule type" value="Genomic_DNA"/>
</dbReference>
<protein>
    <submittedName>
        <fullName evidence="2">Uncharacterized protein</fullName>
    </submittedName>
</protein>
<dbReference type="EMBL" id="CP120956">
    <property type="protein sequence ID" value="WFF78765.1"/>
    <property type="molecule type" value="Genomic_DNA"/>
</dbReference>
<evidence type="ECO:0000313" key="4">
    <source>
        <dbReference type="Proteomes" id="UP001219066"/>
    </source>
</evidence>
<evidence type="ECO:0000313" key="1">
    <source>
        <dbReference type="EMBL" id="AOV00416.1"/>
    </source>
</evidence>
<evidence type="ECO:0000313" key="3">
    <source>
        <dbReference type="Proteomes" id="UP000095607"/>
    </source>
</evidence>
<reference evidence="1 3" key="1">
    <citation type="submission" date="2016-09" db="EMBL/GenBank/DDBJ databases">
        <title>Complete genome sequence of Deltia acidovorans CM13 isolated from murine proximal colonic tissue.</title>
        <authorList>
            <person name="Saffarian A."/>
        </authorList>
    </citation>
    <scope>NUCLEOTIDE SEQUENCE [LARGE SCALE GENOMIC DNA]</scope>
    <source>
        <strain evidence="1 3">CM13</strain>
    </source>
</reference>
<accession>A0AAX3SFH8</accession>
<proteinExistence type="predicted"/>
<name>A0AAX3SFH8_9BURK</name>
<sequence length="175" mass="19035">MQCISALAPTALHDGVGEPAVDPAVKNLFLVMQGCYGALFLSKFATGVLDDQGRDLGVRAAMRVWRTTLAKYSPDVIESAVARLTAEHPDYPPHLPQFEAMCRAATPRRTHAEEQGWLALPAPNAAPVHVQIEPQGDGKDWARRIVARVQAGDQTLTRTSIRAAMQALGMEGWPR</sequence>
<organism evidence="2 4">
    <name type="scientific">Delftia tsuruhatensis</name>
    <dbReference type="NCBI Taxonomy" id="180282"/>
    <lineage>
        <taxon>Bacteria</taxon>
        <taxon>Pseudomonadati</taxon>
        <taxon>Pseudomonadota</taxon>
        <taxon>Betaproteobacteria</taxon>
        <taxon>Burkholderiales</taxon>
        <taxon>Comamonadaceae</taxon>
        <taxon>Delftia</taxon>
    </lineage>
</organism>
<dbReference type="Proteomes" id="UP001219066">
    <property type="component" value="Chromosome"/>
</dbReference>
<dbReference type="Proteomes" id="UP000095607">
    <property type="component" value="Chromosome"/>
</dbReference>